<dbReference type="Pfam" id="PF00528">
    <property type="entry name" value="BPD_transp_1"/>
    <property type="match status" value="1"/>
</dbReference>
<reference evidence="10" key="1">
    <citation type="journal article" date="2013" name="Stand. Genomic Sci.">
        <title>Complete genome sequence of the halophilic bacterium Spirochaeta africana type strain (Z-7692(T)) from the alkaline Lake Magadi in the East African Rift.</title>
        <authorList>
            <person name="Liolos K."/>
            <person name="Abt B."/>
            <person name="Scheuner C."/>
            <person name="Teshima H."/>
            <person name="Held B."/>
            <person name="Lapidus A."/>
            <person name="Nolan M."/>
            <person name="Lucas S."/>
            <person name="Deshpande S."/>
            <person name="Cheng J.F."/>
            <person name="Tapia R."/>
            <person name="Goodwin L.A."/>
            <person name="Pitluck S."/>
            <person name="Pagani I."/>
            <person name="Ivanova N."/>
            <person name="Mavromatis K."/>
            <person name="Mikhailova N."/>
            <person name="Huntemann M."/>
            <person name="Pati A."/>
            <person name="Chen A."/>
            <person name="Palaniappan K."/>
            <person name="Land M."/>
            <person name="Rohde M."/>
            <person name="Tindall B.J."/>
            <person name="Detter J.C."/>
            <person name="Goker M."/>
            <person name="Bristow J."/>
            <person name="Eisen J.A."/>
            <person name="Markowitz V."/>
            <person name="Hugenholtz P."/>
            <person name="Woyke T."/>
            <person name="Klenk H.P."/>
            <person name="Kyrpides N.C."/>
        </authorList>
    </citation>
    <scope>NUCLEOTIDE SEQUENCE</scope>
    <source>
        <strain evidence="10">ATCC 700263 / DSM 8902 / Z-7692</strain>
    </source>
</reference>
<evidence type="ECO:0000313" key="10">
    <source>
        <dbReference type="Proteomes" id="UP000007383"/>
    </source>
</evidence>
<sequence>MPSKRTQNSRRAAIRYGGFLFCGVCRRSETTMKKNLHFKNRNLRWIVLFLLPIALLYGAFFIYPLVSLAVISMMEWNGISAMEFVGLDNFRHLFAHSTFQTSIRNNVIWALSASLLQIPFALVVAMVLARAPRGWRFFRTVFFLPNVISLVALAMLWRAMYNPEFGVINSFLEAVGLEHLTRNWLGELNTALPALIISYQIYVGYFMVIILAGAMSIPKSLYEAAMLDGANVIQQEVYITLPVIRGIIVTAGTLAVAFALRQFETTFLMTGGGPANRTPVMGLFMYRRMAGLQYGLAAATGVVLIIVGVVVLTALKQTVGRSDPIEDMKQ</sequence>
<keyword evidence="2 7" id="KW-0813">Transport</keyword>
<evidence type="ECO:0000256" key="7">
    <source>
        <dbReference type="RuleBase" id="RU363032"/>
    </source>
</evidence>
<keyword evidence="6 7" id="KW-0472">Membrane</keyword>
<evidence type="ECO:0000259" key="8">
    <source>
        <dbReference type="PROSITE" id="PS50928"/>
    </source>
</evidence>
<proteinExistence type="inferred from homology"/>
<feature type="domain" description="ABC transmembrane type-1" evidence="8">
    <location>
        <begin position="103"/>
        <end position="315"/>
    </location>
</feature>
<dbReference type="PROSITE" id="PS50928">
    <property type="entry name" value="ABC_TM1"/>
    <property type="match status" value="1"/>
</dbReference>
<gene>
    <name evidence="9" type="ordered locus">Spiaf_0122</name>
</gene>
<dbReference type="Gene3D" id="1.10.3720.10">
    <property type="entry name" value="MetI-like"/>
    <property type="match status" value="1"/>
</dbReference>
<evidence type="ECO:0000256" key="6">
    <source>
        <dbReference type="ARBA" id="ARBA00023136"/>
    </source>
</evidence>
<dbReference type="InterPro" id="IPR000515">
    <property type="entry name" value="MetI-like"/>
</dbReference>
<feature type="transmembrane region" description="Helical" evidence="7">
    <location>
        <begin position="141"/>
        <end position="160"/>
    </location>
</feature>
<dbReference type="eggNOG" id="COG1175">
    <property type="taxonomic scope" value="Bacteria"/>
</dbReference>
<accession>H9UFD8</accession>
<protein>
    <submittedName>
        <fullName evidence="9">Permease component of ABC-type sugar transporter</fullName>
    </submittedName>
</protein>
<comment type="subcellular location">
    <subcellularLocation>
        <location evidence="1 7">Cell membrane</location>
        <topology evidence="1 7">Multi-pass membrane protein</topology>
    </subcellularLocation>
</comment>
<dbReference type="KEGG" id="sfc:Spiaf_0122"/>
<dbReference type="PANTHER" id="PTHR30193:SF37">
    <property type="entry name" value="INNER MEMBRANE ABC TRANSPORTER PERMEASE PROTEIN YCJO"/>
    <property type="match status" value="1"/>
</dbReference>
<dbReference type="GO" id="GO:0005886">
    <property type="term" value="C:plasma membrane"/>
    <property type="evidence" value="ECO:0007669"/>
    <property type="project" value="UniProtKB-SubCell"/>
</dbReference>
<dbReference type="STRING" id="889378.Spiaf_0122"/>
<evidence type="ECO:0000256" key="2">
    <source>
        <dbReference type="ARBA" id="ARBA00022448"/>
    </source>
</evidence>
<dbReference type="SUPFAM" id="SSF161098">
    <property type="entry name" value="MetI-like"/>
    <property type="match status" value="1"/>
</dbReference>
<feature type="transmembrane region" description="Helical" evidence="7">
    <location>
        <begin position="107"/>
        <end position="129"/>
    </location>
</feature>
<feature type="transmembrane region" description="Helical" evidence="7">
    <location>
        <begin position="43"/>
        <end position="66"/>
    </location>
</feature>
<comment type="similarity">
    <text evidence="7">Belongs to the binding-protein-dependent transport system permease family.</text>
</comment>
<feature type="transmembrane region" description="Helical" evidence="7">
    <location>
        <begin position="191"/>
        <end position="217"/>
    </location>
</feature>
<dbReference type="InterPro" id="IPR051393">
    <property type="entry name" value="ABC_transporter_permease"/>
</dbReference>
<keyword evidence="9" id="KW-0762">Sugar transport</keyword>
<dbReference type="HOGENOM" id="CLU_016047_0_0_12"/>
<dbReference type="InterPro" id="IPR035906">
    <property type="entry name" value="MetI-like_sf"/>
</dbReference>
<evidence type="ECO:0000256" key="4">
    <source>
        <dbReference type="ARBA" id="ARBA00022692"/>
    </source>
</evidence>
<keyword evidence="5 7" id="KW-1133">Transmembrane helix</keyword>
<dbReference type="AlphaFoldDB" id="H9UFD8"/>
<feature type="transmembrane region" description="Helical" evidence="7">
    <location>
        <begin position="294"/>
        <end position="315"/>
    </location>
</feature>
<dbReference type="Proteomes" id="UP000007383">
    <property type="component" value="Chromosome"/>
</dbReference>
<organism evidence="9 10">
    <name type="scientific">Spirochaeta africana (strain ATCC 700263 / DSM 8902 / Z-7692)</name>
    <dbReference type="NCBI Taxonomy" id="889378"/>
    <lineage>
        <taxon>Bacteria</taxon>
        <taxon>Pseudomonadati</taxon>
        <taxon>Spirochaetota</taxon>
        <taxon>Spirochaetia</taxon>
        <taxon>Spirochaetales</taxon>
        <taxon>Spirochaetaceae</taxon>
        <taxon>Spirochaeta</taxon>
    </lineage>
</organism>
<evidence type="ECO:0000256" key="5">
    <source>
        <dbReference type="ARBA" id="ARBA00022989"/>
    </source>
</evidence>
<name>H9UFD8_SPIAZ</name>
<dbReference type="PATRIC" id="fig|889378.3.peg.125"/>
<dbReference type="CDD" id="cd06261">
    <property type="entry name" value="TM_PBP2"/>
    <property type="match status" value="1"/>
</dbReference>
<dbReference type="PANTHER" id="PTHR30193">
    <property type="entry name" value="ABC TRANSPORTER PERMEASE PROTEIN"/>
    <property type="match status" value="1"/>
</dbReference>
<evidence type="ECO:0000313" key="9">
    <source>
        <dbReference type="EMBL" id="AFG36231.1"/>
    </source>
</evidence>
<evidence type="ECO:0000256" key="1">
    <source>
        <dbReference type="ARBA" id="ARBA00004651"/>
    </source>
</evidence>
<evidence type="ECO:0000256" key="3">
    <source>
        <dbReference type="ARBA" id="ARBA00022475"/>
    </source>
</evidence>
<feature type="transmembrane region" description="Helical" evidence="7">
    <location>
        <begin position="237"/>
        <end position="260"/>
    </location>
</feature>
<keyword evidence="3" id="KW-1003">Cell membrane</keyword>
<dbReference type="EMBL" id="CP003282">
    <property type="protein sequence ID" value="AFG36231.1"/>
    <property type="molecule type" value="Genomic_DNA"/>
</dbReference>
<keyword evidence="10" id="KW-1185">Reference proteome</keyword>
<dbReference type="GO" id="GO:0055085">
    <property type="term" value="P:transmembrane transport"/>
    <property type="evidence" value="ECO:0007669"/>
    <property type="project" value="InterPro"/>
</dbReference>
<keyword evidence="4 7" id="KW-0812">Transmembrane</keyword>